<name>A2ERD0_TRIV3</name>
<reference evidence="1" key="1">
    <citation type="submission" date="2006-10" db="EMBL/GenBank/DDBJ databases">
        <authorList>
            <person name="Amadeo P."/>
            <person name="Zhao Q."/>
            <person name="Wortman J."/>
            <person name="Fraser-Liggett C."/>
            <person name="Carlton J."/>
        </authorList>
    </citation>
    <scope>NUCLEOTIDE SEQUENCE</scope>
    <source>
        <strain evidence="1">G3</strain>
    </source>
</reference>
<dbReference type="KEGG" id="tva:4762670"/>
<evidence type="ECO:0000313" key="1">
    <source>
        <dbReference type="EMBL" id="EAY04806.1"/>
    </source>
</evidence>
<organism evidence="1 2">
    <name type="scientific">Trichomonas vaginalis (strain ATCC PRA-98 / G3)</name>
    <dbReference type="NCBI Taxonomy" id="412133"/>
    <lineage>
        <taxon>Eukaryota</taxon>
        <taxon>Metamonada</taxon>
        <taxon>Parabasalia</taxon>
        <taxon>Trichomonadida</taxon>
        <taxon>Trichomonadidae</taxon>
        <taxon>Trichomonas</taxon>
    </lineage>
</organism>
<dbReference type="VEuPathDB" id="TrichDB:TVAG_305560"/>
<keyword evidence="2" id="KW-1185">Reference proteome</keyword>
<evidence type="ECO:0000313" key="2">
    <source>
        <dbReference type="Proteomes" id="UP000001542"/>
    </source>
</evidence>
<gene>
    <name evidence="1" type="ORF">TVAG_305560</name>
</gene>
<proteinExistence type="predicted"/>
<dbReference type="InParanoid" id="A2ERD0"/>
<sequence length="555" mass="64146">MKGESFGKNLICIDNTAHINRVVYGTPLLSFYRFSKPLTQQTTLIAYADSNGDPKCEEYNQSVIQNLVIQETGDFKAICTCGLIELAKRRLATYEEMNKKYDLHLPTDGRGLTPLNQDSSTIILCSDFFGFSPNFFNMARVGPFGSEYLIRPLDNIFCVYVEERNPLDVSIFPPWVKLTLINSGNPYSLSRYQDQYGFFSRKEPHTFHFNLQFPNGESHHFTVPLATDPNIWPFPYDICLKDLKSRPSLVPTYVLIESEEKYPQIDTNKYQLTIPQDAQLAAKGYFTLHVDKTSPPFGMVDFRRFELILSAWNFPFFDTTPNNNLVLQYLKEIPLAYFIPAQLYLSKRGYDVARADPGKKYEFYQERKDFFNAEKKDSSKQEKYDRRTSFNSIRFATKFSGQINLKSYGTYKCVDNLDTADSESWSSLNTLVFRKVEENFQWKVDAPISMDRILELMPHEVQKPIMALSEESSDNPDDVKAQKTVDTKLDTSYVTLDRLVVLLRDKDTEAISKILESLSTGSIQQYNFTKYFLRKAVDRYQLRGVLDNKVIESFN</sequence>
<dbReference type="Proteomes" id="UP000001542">
    <property type="component" value="Unassembled WGS sequence"/>
</dbReference>
<dbReference type="RefSeq" id="XP_001317029.1">
    <property type="nucleotide sequence ID" value="XM_001316994.1"/>
</dbReference>
<accession>A2ERD0</accession>
<protein>
    <submittedName>
        <fullName evidence="1">Uncharacterized protein</fullName>
    </submittedName>
</protein>
<dbReference type="AlphaFoldDB" id="A2ERD0"/>
<dbReference type="EMBL" id="DS113465">
    <property type="protein sequence ID" value="EAY04806.1"/>
    <property type="molecule type" value="Genomic_DNA"/>
</dbReference>
<dbReference type="VEuPathDB" id="TrichDB:TVAGG3_1004050"/>
<reference evidence="1" key="2">
    <citation type="journal article" date="2007" name="Science">
        <title>Draft genome sequence of the sexually transmitted pathogen Trichomonas vaginalis.</title>
        <authorList>
            <person name="Carlton J.M."/>
            <person name="Hirt R.P."/>
            <person name="Silva J.C."/>
            <person name="Delcher A.L."/>
            <person name="Schatz M."/>
            <person name="Zhao Q."/>
            <person name="Wortman J.R."/>
            <person name="Bidwell S.L."/>
            <person name="Alsmark U.C.M."/>
            <person name="Besteiro S."/>
            <person name="Sicheritz-Ponten T."/>
            <person name="Noel C.J."/>
            <person name="Dacks J.B."/>
            <person name="Foster P.G."/>
            <person name="Simillion C."/>
            <person name="Van de Peer Y."/>
            <person name="Miranda-Saavedra D."/>
            <person name="Barton G.J."/>
            <person name="Westrop G.D."/>
            <person name="Mueller S."/>
            <person name="Dessi D."/>
            <person name="Fiori P.L."/>
            <person name="Ren Q."/>
            <person name="Paulsen I."/>
            <person name="Zhang H."/>
            <person name="Bastida-Corcuera F.D."/>
            <person name="Simoes-Barbosa A."/>
            <person name="Brown M.T."/>
            <person name="Hayes R.D."/>
            <person name="Mukherjee M."/>
            <person name="Okumura C.Y."/>
            <person name="Schneider R."/>
            <person name="Smith A.J."/>
            <person name="Vanacova S."/>
            <person name="Villalvazo M."/>
            <person name="Haas B.J."/>
            <person name="Pertea M."/>
            <person name="Feldblyum T.V."/>
            <person name="Utterback T.R."/>
            <person name="Shu C.L."/>
            <person name="Osoegawa K."/>
            <person name="de Jong P.J."/>
            <person name="Hrdy I."/>
            <person name="Horvathova L."/>
            <person name="Zubacova Z."/>
            <person name="Dolezal P."/>
            <person name="Malik S.B."/>
            <person name="Logsdon J.M. Jr."/>
            <person name="Henze K."/>
            <person name="Gupta A."/>
            <person name="Wang C.C."/>
            <person name="Dunne R.L."/>
            <person name="Upcroft J.A."/>
            <person name="Upcroft P."/>
            <person name="White O."/>
            <person name="Salzberg S.L."/>
            <person name="Tang P."/>
            <person name="Chiu C.-H."/>
            <person name="Lee Y.-S."/>
            <person name="Embley T.M."/>
            <person name="Coombs G.H."/>
            <person name="Mottram J.C."/>
            <person name="Tachezy J."/>
            <person name="Fraser-Liggett C.M."/>
            <person name="Johnson P.J."/>
        </authorList>
    </citation>
    <scope>NUCLEOTIDE SEQUENCE [LARGE SCALE GENOMIC DNA]</scope>
    <source>
        <strain evidence="1">G3</strain>
    </source>
</reference>